<sequence>MEERLTKLEMKLAYAEETIVTLDSVVTEQAKEIGLLKSRLESLEKRVSDVMDEMGDGVAPSDQRPPHY</sequence>
<dbReference type="PANTHER" id="PTHR36508:SF1">
    <property type="entry name" value="PROTEIN SLYX"/>
    <property type="match status" value="1"/>
</dbReference>
<evidence type="ECO:0000313" key="2">
    <source>
        <dbReference type="EMBL" id="RFU96152.1"/>
    </source>
</evidence>
<name>A0A372MK42_9SPIR</name>
<reference evidence="3" key="1">
    <citation type="submission" date="2018-08" db="EMBL/GenBank/DDBJ databases">
        <authorList>
            <person name="Grouzdev D.S."/>
            <person name="Krutkina M.S."/>
        </authorList>
    </citation>
    <scope>NUCLEOTIDE SEQUENCE [LARGE SCALE GENOMIC DNA]</scope>
    <source>
        <strain evidence="3">4-11</strain>
    </source>
</reference>
<evidence type="ECO:0008006" key="4">
    <source>
        <dbReference type="Google" id="ProtNLM"/>
    </source>
</evidence>
<dbReference type="RefSeq" id="WP_117328973.1">
    <property type="nucleotide sequence ID" value="NZ_QUWK01000001.1"/>
</dbReference>
<keyword evidence="1" id="KW-0175">Coiled coil</keyword>
<evidence type="ECO:0000313" key="3">
    <source>
        <dbReference type="Proteomes" id="UP000264002"/>
    </source>
</evidence>
<feature type="coiled-coil region" evidence="1">
    <location>
        <begin position="26"/>
        <end position="53"/>
    </location>
</feature>
<reference evidence="2 3" key="2">
    <citation type="submission" date="2018-09" db="EMBL/GenBank/DDBJ databases">
        <title>Genome of Sphaerochaeta halotolerans strain 4-11.</title>
        <authorList>
            <person name="Nazina T.N."/>
            <person name="Sokolova D.S."/>
        </authorList>
    </citation>
    <scope>NUCLEOTIDE SEQUENCE [LARGE SCALE GENOMIC DNA]</scope>
    <source>
        <strain evidence="2 3">4-11</strain>
    </source>
</reference>
<proteinExistence type="predicted"/>
<dbReference type="Pfam" id="PF04102">
    <property type="entry name" value="SlyX"/>
    <property type="match status" value="1"/>
</dbReference>
<dbReference type="Proteomes" id="UP000264002">
    <property type="component" value="Unassembled WGS sequence"/>
</dbReference>
<accession>A0A372MK42</accession>
<keyword evidence="3" id="KW-1185">Reference proteome</keyword>
<dbReference type="AlphaFoldDB" id="A0A372MK42"/>
<organism evidence="2 3">
    <name type="scientific">Sphaerochaeta halotolerans</name>
    <dbReference type="NCBI Taxonomy" id="2293840"/>
    <lineage>
        <taxon>Bacteria</taxon>
        <taxon>Pseudomonadati</taxon>
        <taxon>Spirochaetota</taxon>
        <taxon>Spirochaetia</taxon>
        <taxon>Spirochaetales</taxon>
        <taxon>Sphaerochaetaceae</taxon>
        <taxon>Sphaerochaeta</taxon>
    </lineage>
</organism>
<gene>
    <name evidence="2" type="ORF">DYP60_00855</name>
</gene>
<comment type="caution">
    <text evidence="2">The sequence shown here is derived from an EMBL/GenBank/DDBJ whole genome shotgun (WGS) entry which is preliminary data.</text>
</comment>
<evidence type="ECO:0000256" key="1">
    <source>
        <dbReference type="SAM" id="Coils"/>
    </source>
</evidence>
<dbReference type="Gene3D" id="1.20.5.340">
    <property type="match status" value="1"/>
</dbReference>
<dbReference type="InterPro" id="IPR007236">
    <property type="entry name" value="SlyX"/>
</dbReference>
<dbReference type="EMBL" id="QUWK01000001">
    <property type="protein sequence ID" value="RFU96152.1"/>
    <property type="molecule type" value="Genomic_DNA"/>
</dbReference>
<dbReference type="PANTHER" id="PTHR36508">
    <property type="entry name" value="PROTEIN SLYX"/>
    <property type="match status" value="1"/>
</dbReference>
<protein>
    <recommendedName>
        <fullName evidence="4">SlyX protein</fullName>
    </recommendedName>
</protein>